<evidence type="ECO:0000256" key="6">
    <source>
        <dbReference type="ARBA" id="ARBA00022989"/>
    </source>
</evidence>
<dbReference type="EMBL" id="CP090978">
    <property type="protein sequence ID" value="UJF36075.1"/>
    <property type="molecule type" value="Genomic_DNA"/>
</dbReference>
<dbReference type="InterPro" id="IPR037294">
    <property type="entry name" value="ABC_BtuC-like"/>
</dbReference>
<dbReference type="SUPFAM" id="SSF81345">
    <property type="entry name" value="ABC transporter involved in vitamin B12 uptake, BtuC"/>
    <property type="match status" value="1"/>
</dbReference>
<accession>A0ABY3SRN6</accession>
<evidence type="ECO:0000313" key="10">
    <source>
        <dbReference type="Proteomes" id="UP001649230"/>
    </source>
</evidence>
<proteinExistence type="inferred from homology"/>
<feature type="transmembrane region" description="Helical" evidence="8">
    <location>
        <begin position="96"/>
        <end position="118"/>
    </location>
</feature>
<evidence type="ECO:0000256" key="3">
    <source>
        <dbReference type="ARBA" id="ARBA00022448"/>
    </source>
</evidence>
<dbReference type="PANTHER" id="PTHR30472">
    <property type="entry name" value="FERRIC ENTEROBACTIN TRANSPORT SYSTEM PERMEASE PROTEIN"/>
    <property type="match status" value="1"/>
</dbReference>
<organism evidence="9 10">
    <name type="scientific">Paenibacillus hexagrammi</name>
    <dbReference type="NCBI Taxonomy" id="2908839"/>
    <lineage>
        <taxon>Bacteria</taxon>
        <taxon>Bacillati</taxon>
        <taxon>Bacillota</taxon>
        <taxon>Bacilli</taxon>
        <taxon>Bacillales</taxon>
        <taxon>Paenibacillaceae</taxon>
        <taxon>Paenibacillus</taxon>
    </lineage>
</organism>
<name>A0ABY3SRN6_9BACL</name>
<feature type="transmembrane region" description="Helical" evidence="8">
    <location>
        <begin position="154"/>
        <end position="175"/>
    </location>
</feature>
<feature type="transmembrane region" description="Helical" evidence="8">
    <location>
        <begin position="12"/>
        <end position="34"/>
    </location>
</feature>
<dbReference type="Pfam" id="PF01032">
    <property type="entry name" value="FecCD"/>
    <property type="match status" value="1"/>
</dbReference>
<keyword evidence="5 8" id="KW-0812">Transmembrane</keyword>
<feature type="transmembrane region" description="Helical" evidence="8">
    <location>
        <begin position="195"/>
        <end position="217"/>
    </location>
</feature>
<protein>
    <submittedName>
        <fullName evidence="9">Iron ABC transporter permease</fullName>
    </submittedName>
</protein>
<keyword evidence="3" id="KW-0813">Transport</keyword>
<feature type="transmembrane region" description="Helical" evidence="8">
    <location>
        <begin position="67"/>
        <end position="84"/>
    </location>
</feature>
<dbReference type="Proteomes" id="UP001649230">
    <property type="component" value="Chromosome"/>
</dbReference>
<keyword evidence="10" id="KW-1185">Reference proteome</keyword>
<feature type="transmembrane region" description="Helical" evidence="8">
    <location>
        <begin position="314"/>
        <end position="330"/>
    </location>
</feature>
<evidence type="ECO:0000256" key="8">
    <source>
        <dbReference type="SAM" id="Phobius"/>
    </source>
</evidence>
<evidence type="ECO:0000256" key="2">
    <source>
        <dbReference type="ARBA" id="ARBA00007935"/>
    </source>
</evidence>
<sequence>MRPLLHQTPWKAAGLMLGIVILLVFVCLSIVLGATKISWITAWDSFIHYQPSSTEHVIIRTTRLPRALFAAMIGVNLAVAGALMQALTRNALASPGIFGINAGAVFFVVLALACLPITAVDQLIWVAFAGAALASTAVYLLGSLGKEGMSPMKVVIAGAAMSALFGSLTQGMLVMDEAGLQNVMFWLAGSVAGKAAESLLPVLPYMLAAGAAACLLAHPLNILSAGEDISRGLGQRGALVRAAVAGTIVVLAGSSVAVAGSIGFVGLVTPHIARFLVGVDYRWVIPYSAVLGAVLLLAADIAARYVIMPGEAPIGVMTAVIGVPFFLYMARKSVRAKGGAGG</sequence>
<feature type="transmembrane region" description="Helical" evidence="8">
    <location>
        <begin position="284"/>
        <end position="307"/>
    </location>
</feature>
<gene>
    <name evidence="9" type="ORF">L0M14_13955</name>
</gene>
<evidence type="ECO:0000313" key="9">
    <source>
        <dbReference type="EMBL" id="UJF36075.1"/>
    </source>
</evidence>
<evidence type="ECO:0000256" key="7">
    <source>
        <dbReference type="ARBA" id="ARBA00023136"/>
    </source>
</evidence>
<comment type="subcellular location">
    <subcellularLocation>
        <location evidence="1">Cell membrane</location>
        <topology evidence="1">Multi-pass membrane protein</topology>
    </subcellularLocation>
</comment>
<feature type="transmembrane region" description="Helical" evidence="8">
    <location>
        <begin position="124"/>
        <end position="142"/>
    </location>
</feature>
<evidence type="ECO:0000256" key="1">
    <source>
        <dbReference type="ARBA" id="ARBA00004651"/>
    </source>
</evidence>
<comment type="similarity">
    <text evidence="2">Belongs to the binding-protein-dependent transport system permease family. FecCD subfamily.</text>
</comment>
<dbReference type="InterPro" id="IPR000522">
    <property type="entry name" value="ABC_transptr_permease_BtuC"/>
</dbReference>
<dbReference type="RefSeq" id="WP_235122630.1">
    <property type="nucleotide sequence ID" value="NZ_CP090978.1"/>
</dbReference>
<dbReference type="Gene3D" id="1.10.3470.10">
    <property type="entry name" value="ABC transporter involved in vitamin B12 uptake, BtuC"/>
    <property type="match status" value="1"/>
</dbReference>
<reference evidence="9 10" key="1">
    <citation type="journal article" date="2024" name="Int. J. Syst. Evol. Microbiol.">
        <title>Paenibacillus hexagrammi sp. nov., a novel bacterium isolated from the gut content of Hexagrammos agrammus.</title>
        <authorList>
            <person name="Jung H.K."/>
            <person name="Kim D.G."/>
            <person name="Zin H."/>
            <person name="Park J."/>
            <person name="Jung H."/>
            <person name="Kim Y.O."/>
            <person name="Kong H.J."/>
            <person name="Kim J.W."/>
            <person name="Kim Y.S."/>
        </authorList>
    </citation>
    <scope>NUCLEOTIDE SEQUENCE [LARGE SCALE GENOMIC DNA]</scope>
    <source>
        <strain evidence="9 10">YPD9-1</strain>
    </source>
</reference>
<feature type="transmembrane region" description="Helical" evidence="8">
    <location>
        <begin position="238"/>
        <end position="264"/>
    </location>
</feature>
<keyword evidence="4" id="KW-1003">Cell membrane</keyword>
<dbReference type="PANTHER" id="PTHR30472:SF65">
    <property type="entry name" value="SIDEROPHORE TRANSPORT SYSTEM PERMEASE PROTEIN YFIZ-RELATED"/>
    <property type="match status" value="1"/>
</dbReference>
<evidence type="ECO:0000256" key="4">
    <source>
        <dbReference type="ARBA" id="ARBA00022475"/>
    </source>
</evidence>
<evidence type="ECO:0000256" key="5">
    <source>
        <dbReference type="ARBA" id="ARBA00022692"/>
    </source>
</evidence>
<dbReference type="CDD" id="cd06550">
    <property type="entry name" value="TM_ABC_iron-siderophores_like"/>
    <property type="match status" value="1"/>
</dbReference>
<keyword evidence="7 8" id="KW-0472">Membrane</keyword>
<keyword evidence="6 8" id="KW-1133">Transmembrane helix</keyword>